<dbReference type="Proteomes" id="UP000612362">
    <property type="component" value="Unassembled WGS sequence"/>
</dbReference>
<name>A0A8J3HYI0_9CHLR</name>
<reference evidence="1" key="1">
    <citation type="submission" date="2020-10" db="EMBL/GenBank/DDBJ databases">
        <title>Taxonomic study of unclassified bacteria belonging to the class Ktedonobacteria.</title>
        <authorList>
            <person name="Yabe S."/>
            <person name="Wang C.M."/>
            <person name="Zheng Y."/>
            <person name="Sakai Y."/>
            <person name="Cavaletti L."/>
            <person name="Monciardini P."/>
            <person name="Donadio S."/>
        </authorList>
    </citation>
    <scope>NUCLEOTIDE SEQUENCE</scope>
    <source>
        <strain evidence="1">SOSP1-1</strain>
    </source>
</reference>
<dbReference type="EMBL" id="BNJF01000002">
    <property type="protein sequence ID" value="GHO46547.1"/>
    <property type="molecule type" value="Genomic_DNA"/>
</dbReference>
<comment type="caution">
    <text evidence="1">The sequence shown here is derived from an EMBL/GenBank/DDBJ whole genome shotgun (WGS) entry which is preliminary data.</text>
</comment>
<evidence type="ECO:0000313" key="1">
    <source>
        <dbReference type="EMBL" id="GHO46547.1"/>
    </source>
</evidence>
<accession>A0A8J3HYI0</accession>
<organism evidence="1 2">
    <name type="scientific">Ktedonospora formicarum</name>
    <dbReference type="NCBI Taxonomy" id="2778364"/>
    <lineage>
        <taxon>Bacteria</taxon>
        <taxon>Bacillati</taxon>
        <taxon>Chloroflexota</taxon>
        <taxon>Ktedonobacteria</taxon>
        <taxon>Ktedonobacterales</taxon>
        <taxon>Ktedonobacteraceae</taxon>
        <taxon>Ktedonospora</taxon>
    </lineage>
</organism>
<protein>
    <submittedName>
        <fullName evidence="1">Uncharacterized protein</fullName>
    </submittedName>
</protein>
<evidence type="ECO:0000313" key="2">
    <source>
        <dbReference type="Proteomes" id="UP000612362"/>
    </source>
</evidence>
<keyword evidence="2" id="KW-1185">Reference proteome</keyword>
<sequence length="243" mass="28167">MLNAGIPLLMGSVASAAICEEQSHLPDKVTPIEMYDVAYTEPVIFAKVSSETPFESVFRPFTQMLLQLKSTLYNYHLSLIRLNATEQEMQTNLSDPNSGEYQDASMFSILHIQALWRNLDLSSQLLMRLLTGAPRVNISWHRARQHIPMQQRFNFPDISKIITNIWKDQSKIVATYQLPAFKIDGPEMVLKLLSMRKDLTTPSLLIDNQWHRSNFMLRQELSQSIEHFYESQEVRFHPLTQKK</sequence>
<dbReference type="AlphaFoldDB" id="A0A8J3HYI0"/>
<gene>
    <name evidence="1" type="ORF">KSX_47100</name>
</gene>
<proteinExistence type="predicted"/>